<reference evidence="1" key="1">
    <citation type="submission" date="2023-10" db="EMBL/GenBank/DDBJ databases">
        <title>Genome assembly of Pristionchus species.</title>
        <authorList>
            <person name="Yoshida K."/>
            <person name="Sommer R.J."/>
        </authorList>
    </citation>
    <scope>NUCLEOTIDE SEQUENCE</scope>
    <source>
        <strain evidence="1">RS0144</strain>
    </source>
</reference>
<feature type="non-terminal residue" evidence="1">
    <location>
        <position position="135"/>
    </location>
</feature>
<name>A0AAV5UCC6_9BILA</name>
<feature type="non-terminal residue" evidence="1">
    <location>
        <position position="1"/>
    </location>
</feature>
<dbReference type="EMBL" id="BTSX01000006">
    <property type="protein sequence ID" value="GMT04338.1"/>
    <property type="molecule type" value="Genomic_DNA"/>
</dbReference>
<protein>
    <submittedName>
        <fullName evidence="1">Uncharacterized protein</fullName>
    </submittedName>
</protein>
<keyword evidence="2" id="KW-1185">Reference proteome</keyword>
<dbReference type="Proteomes" id="UP001432027">
    <property type="component" value="Unassembled WGS sequence"/>
</dbReference>
<evidence type="ECO:0000313" key="1">
    <source>
        <dbReference type="EMBL" id="GMT04338.1"/>
    </source>
</evidence>
<dbReference type="AlphaFoldDB" id="A0AAV5UCC6"/>
<organism evidence="1 2">
    <name type="scientific">Pristionchus entomophagus</name>
    <dbReference type="NCBI Taxonomy" id="358040"/>
    <lineage>
        <taxon>Eukaryota</taxon>
        <taxon>Metazoa</taxon>
        <taxon>Ecdysozoa</taxon>
        <taxon>Nematoda</taxon>
        <taxon>Chromadorea</taxon>
        <taxon>Rhabditida</taxon>
        <taxon>Rhabditina</taxon>
        <taxon>Diplogasteromorpha</taxon>
        <taxon>Diplogasteroidea</taxon>
        <taxon>Neodiplogasteridae</taxon>
        <taxon>Pristionchus</taxon>
    </lineage>
</organism>
<proteinExistence type="predicted"/>
<gene>
    <name evidence="1" type="ORF">PENTCL1PPCAC_26512</name>
</gene>
<sequence>IRSFDYRQKRGNMNEKIPTFEELRKKFVAERRRYLNRSMPHPMIQFEDLYKFEAKFLKLKPVDRHHNDYRIYKYDEFVNTFSTPKWNMSLFLEGFATRNSLENITVEDPLGIHYAVKILSETHYIDLERYIKVAY</sequence>
<evidence type="ECO:0000313" key="2">
    <source>
        <dbReference type="Proteomes" id="UP001432027"/>
    </source>
</evidence>
<accession>A0AAV5UCC6</accession>
<comment type="caution">
    <text evidence="1">The sequence shown here is derived from an EMBL/GenBank/DDBJ whole genome shotgun (WGS) entry which is preliminary data.</text>
</comment>